<dbReference type="OrthoDB" id="4177236at2759"/>
<name>A0A0D2DAW6_9EURO</name>
<sequence length="289" mass="33000">MAQYTPVEFPYYAPRNELPAPLPTIHDIQNATEIIDDGGWIEQKVVGIGPFVVKYGEAVSLEEGQKMQFVRACTTTVRVPRVYALFKDPLTPANYIVMEKIQGQTLQTLWASLDDGRKDRICRQLETNLTEMRALPSPGGYCALGNLPLNCPIYCKVRPTSTEAEFNDALADACVRDVPDRHNPKEVWWTEYIRRAFASSLRDHPPTFSHGDLQTKNIMVSPEDDTVTIIDWELSGWFPSYWEYTSAMIGAAGTMYETDWYKWMERFLVPYYNETAWHSLVSTCKYGGL</sequence>
<dbReference type="HOGENOM" id="CLU_021768_5_1_1"/>
<dbReference type="InterPro" id="IPR011009">
    <property type="entry name" value="Kinase-like_dom_sf"/>
</dbReference>
<evidence type="ECO:0000313" key="3">
    <source>
        <dbReference type="Proteomes" id="UP000053342"/>
    </source>
</evidence>
<dbReference type="RefSeq" id="XP_016259766.1">
    <property type="nucleotide sequence ID" value="XM_016409458.1"/>
</dbReference>
<reference evidence="2 3" key="1">
    <citation type="submission" date="2015-01" db="EMBL/GenBank/DDBJ databases">
        <title>The Genome Sequence of Exophiala oligosperma CBS72588.</title>
        <authorList>
            <consortium name="The Broad Institute Genomics Platform"/>
            <person name="Cuomo C."/>
            <person name="de Hoog S."/>
            <person name="Gorbushina A."/>
            <person name="Stielow B."/>
            <person name="Teixiera M."/>
            <person name="Abouelleil A."/>
            <person name="Chapman S.B."/>
            <person name="Priest M."/>
            <person name="Young S.K."/>
            <person name="Wortman J."/>
            <person name="Nusbaum C."/>
            <person name="Birren B."/>
        </authorList>
    </citation>
    <scope>NUCLEOTIDE SEQUENCE [LARGE SCALE GENOMIC DNA]</scope>
    <source>
        <strain evidence="2 3">CBS 72588</strain>
    </source>
</reference>
<feature type="domain" description="Aminoglycoside phosphotransferase" evidence="1">
    <location>
        <begin position="61"/>
        <end position="248"/>
    </location>
</feature>
<dbReference type="SUPFAM" id="SSF56112">
    <property type="entry name" value="Protein kinase-like (PK-like)"/>
    <property type="match status" value="1"/>
</dbReference>
<dbReference type="Proteomes" id="UP000053342">
    <property type="component" value="Unassembled WGS sequence"/>
</dbReference>
<dbReference type="STRING" id="215243.A0A0D2DAW6"/>
<accession>A0A0D2DAW6</accession>
<evidence type="ECO:0000259" key="1">
    <source>
        <dbReference type="Pfam" id="PF01636"/>
    </source>
</evidence>
<keyword evidence="3" id="KW-1185">Reference proteome</keyword>
<dbReference type="VEuPathDB" id="FungiDB:PV06_08151"/>
<evidence type="ECO:0000313" key="2">
    <source>
        <dbReference type="EMBL" id="KIW39550.1"/>
    </source>
</evidence>
<dbReference type="CDD" id="cd05120">
    <property type="entry name" value="APH_ChoK_like"/>
    <property type="match status" value="1"/>
</dbReference>
<dbReference type="InterPro" id="IPR002575">
    <property type="entry name" value="Aminoglycoside_PTrfase"/>
</dbReference>
<dbReference type="InterPro" id="IPR051678">
    <property type="entry name" value="AGP_Transferase"/>
</dbReference>
<dbReference type="EMBL" id="KN847339">
    <property type="protein sequence ID" value="KIW39550.1"/>
    <property type="molecule type" value="Genomic_DNA"/>
</dbReference>
<proteinExistence type="predicted"/>
<dbReference type="PANTHER" id="PTHR21310">
    <property type="entry name" value="AMINOGLYCOSIDE PHOSPHOTRANSFERASE-RELATED-RELATED"/>
    <property type="match status" value="1"/>
</dbReference>
<dbReference type="GeneID" id="27360225"/>
<dbReference type="AlphaFoldDB" id="A0A0D2DAW6"/>
<dbReference type="PANTHER" id="PTHR21310:SF48">
    <property type="entry name" value="AMINOGLYCOSIDE PHOSPHOTRANSFERASE DOMAIN-CONTAINING PROTEIN"/>
    <property type="match status" value="1"/>
</dbReference>
<dbReference type="Pfam" id="PF01636">
    <property type="entry name" value="APH"/>
    <property type="match status" value="1"/>
</dbReference>
<protein>
    <recommendedName>
        <fullName evidence="1">Aminoglycoside phosphotransferase domain-containing protein</fullName>
    </recommendedName>
</protein>
<dbReference type="Gene3D" id="3.90.1200.10">
    <property type="match status" value="1"/>
</dbReference>
<organism evidence="2 3">
    <name type="scientific">Exophiala oligosperma</name>
    <dbReference type="NCBI Taxonomy" id="215243"/>
    <lineage>
        <taxon>Eukaryota</taxon>
        <taxon>Fungi</taxon>
        <taxon>Dikarya</taxon>
        <taxon>Ascomycota</taxon>
        <taxon>Pezizomycotina</taxon>
        <taxon>Eurotiomycetes</taxon>
        <taxon>Chaetothyriomycetidae</taxon>
        <taxon>Chaetothyriales</taxon>
        <taxon>Herpotrichiellaceae</taxon>
        <taxon>Exophiala</taxon>
    </lineage>
</organism>
<gene>
    <name evidence="2" type="ORF">PV06_08151</name>
</gene>